<comment type="caution">
    <text evidence="2">The sequence shown here is derived from an EMBL/GenBank/DDBJ whole genome shotgun (WGS) entry which is preliminary data.</text>
</comment>
<evidence type="ECO:0000256" key="1">
    <source>
        <dbReference type="SAM" id="MobiDB-lite"/>
    </source>
</evidence>
<dbReference type="EMBL" id="JBFOLJ010000008">
    <property type="protein sequence ID" value="KAL2516052.1"/>
    <property type="molecule type" value="Genomic_DNA"/>
</dbReference>
<accession>A0ABD1TTJ7</accession>
<organism evidence="2 3">
    <name type="scientific">Forsythia ovata</name>
    <dbReference type="NCBI Taxonomy" id="205694"/>
    <lineage>
        <taxon>Eukaryota</taxon>
        <taxon>Viridiplantae</taxon>
        <taxon>Streptophyta</taxon>
        <taxon>Embryophyta</taxon>
        <taxon>Tracheophyta</taxon>
        <taxon>Spermatophyta</taxon>
        <taxon>Magnoliopsida</taxon>
        <taxon>eudicotyledons</taxon>
        <taxon>Gunneridae</taxon>
        <taxon>Pentapetalae</taxon>
        <taxon>asterids</taxon>
        <taxon>lamiids</taxon>
        <taxon>Lamiales</taxon>
        <taxon>Oleaceae</taxon>
        <taxon>Forsythieae</taxon>
        <taxon>Forsythia</taxon>
    </lineage>
</organism>
<evidence type="ECO:0000313" key="2">
    <source>
        <dbReference type="EMBL" id="KAL2516052.1"/>
    </source>
</evidence>
<proteinExistence type="predicted"/>
<gene>
    <name evidence="2" type="ORF">Fot_30023</name>
</gene>
<sequence length="109" mass="11646">MSDDRGASITRTATTRTATERQSPEQRGPGNRGASIGGGRVNGGSPALLRKAAKLRVGMAVMLAGTCREAGCTELRFSRQQPEQVFISLSKKRRITKIVQPGTSAWSIC</sequence>
<protein>
    <submittedName>
        <fullName evidence="2">Uncharacterized protein</fullName>
    </submittedName>
</protein>
<evidence type="ECO:0000313" key="3">
    <source>
        <dbReference type="Proteomes" id="UP001604277"/>
    </source>
</evidence>
<feature type="region of interest" description="Disordered" evidence="1">
    <location>
        <begin position="1"/>
        <end position="45"/>
    </location>
</feature>
<dbReference type="AlphaFoldDB" id="A0ABD1TTJ7"/>
<keyword evidence="3" id="KW-1185">Reference proteome</keyword>
<name>A0ABD1TTJ7_9LAMI</name>
<reference evidence="3" key="1">
    <citation type="submission" date="2024-07" db="EMBL/GenBank/DDBJ databases">
        <title>Two chromosome-level genome assemblies of Korean endemic species Abeliophyllum distichum and Forsythia ovata (Oleaceae).</title>
        <authorList>
            <person name="Jang H."/>
        </authorList>
    </citation>
    <scope>NUCLEOTIDE SEQUENCE [LARGE SCALE GENOMIC DNA]</scope>
</reference>
<dbReference type="Proteomes" id="UP001604277">
    <property type="component" value="Unassembled WGS sequence"/>
</dbReference>